<accession>A0A0R1K5A9</accession>
<keyword evidence="5" id="KW-1185">Reference proteome</keyword>
<dbReference type="SUPFAM" id="SSF55826">
    <property type="entry name" value="YbaK/ProRS associated domain"/>
    <property type="match status" value="1"/>
</dbReference>
<dbReference type="GO" id="GO:0002161">
    <property type="term" value="F:aminoacyl-tRNA deacylase activity"/>
    <property type="evidence" value="ECO:0007669"/>
    <property type="project" value="InterPro"/>
</dbReference>
<dbReference type="EMBL" id="AZDT01000019">
    <property type="protein sequence ID" value="KRK76451.1"/>
    <property type="molecule type" value="Genomic_DNA"/>
</dbReference>
<evidence type="ECO:0000259" key="3">
    <source>
        <dbReference type="Pfam" id="PF04073"/>
    </source>
</evidence>
<dbReference type="Gene3D" id="3.90.960.10">
    <property type="entry name" value="YbaK/aminoacyl-tRNA synthetase-associated domain"/>
    <property type="match status" value="1"/>
</dbReference>
<protein>
    <submittedName>
        <fullName evidence="4">YbaK prolyl-tRNA synthetase associated domain-containing protein</fullName>
    </submittedName>
</protein>
<dbReference type="Proteomes" id="UP000051162">
    <property type="component" value="Unassembled WGS sequence"/>
</dbReference>
<comment type="caution">
    <text evidence="4">The sequence shown here is derived from an EMBL/GenBank/DDBJ whole genome shotgun (WGS) entry which is preliminary data.</text>
</comment>
<dbReference type="InterPro" id="IPR007214">
    <property type="entry name" value="YbaK/aa-tRNA-synth-assoc-dom"/>
</dbReference>
<dbReference type="PANTHER" id="PTHR31423:SF3">
    <property type="entry name" value="PROLYL-TRNA SYNTHETASE ASSOCIATED DOMAIN-CONTAINING PROTEIN 1-RELATED"/>
    <property type="match status" value="1"/>
</dbReference>
<organism evidence="4 5">
    <name type="scientific">Levilactobacillus namurensis DSM 19117</name>
    <dbReference type="NCBI Taxonomy" id="1423773"/>
    <lineage>
        <taxon>Bacteria</taxon>
        <taxon>Bacillati</taxon>
        <taxon>Bacillota</taxon>
        <taxon>Bacilli</taxon>
        <taxon>Lactobacillales</taxon>
        <taxon>Lactobacillaceae</taxon>
        <taxon>Levilactobacillus</taxon>
    </lineage>
</organism>
<reference evidence="4 5" key="1">
    <citation type="journal article" date="2015" name="Genome Announc.">
        <title>Expanding the biotechnology potential of lactobacilli through comparative genomics of 213 strains and associated genera.</title>
        <authorList>
            <person name="Sun Z."/>
            <person name="Harris H.M."/>
            <person name="McCann A."/>
            <person name="Guo C."/>
            <person name="Argimon S."/>
            <person name="Zhang W."/>
            <person name="Yang X."/>
            <person name="Jeffery I.B."/>
            <person name="Cooney J.C."/>
            <person name="Kagawa T.F."/>
            <person name="Liu W."/>
            <person name="Song Y."/>
            <person name="Salvetti E."/>
            <person name="Wrobel A."/>
            <person name="Rasinkangas P."/>
            <person name="Parkhill J."/>
            <person name="Rea M.C."/>
            <person name="O'Sullivan O."/>
            <person name="Ritari J."/>
            <person name="Douillard F.P."/>
            <person name="Paul Ross R."/>
            <person name="Yang R."/>
            <person name="Briner A.E."/>
            <person name="Felis G.E."/>
            <person name="de Vos W.M."/>
            <person name="Barrangou R."/>
            <person name="Klaenhammer T.R."/>
            <person name="Caufield P.W."/>
            <person name="Cui Y."/>
            <person name="Zhang H."/>
            <person name="O'Toole P.W."/>
        </authorList>
    </citation>
    <scope>NUCLEOTIDE SEQUENCE [LARGE SCALE GENOMIC DNA]</scope>
    <source>
        <strain evidence="4 5">DSM 19117</strain>
    </source>
</reference>
<keyword evidence="4" id="KW-0436">Ligase</keyword>
<keyword evidence="2" id="KW-0648">Protein biosynthesis</keyword>
<dbReference type="AlphaFoldDB" id="A0A0R1K5A9"/>
<feature type="domain" description="YbaK/aminoacyl-tRNA synthetase-associated" evidence="3">
    <location>
        <begin position="30"/>
        <end position="155"/>
    </location>
</feature>
<gene>
    <name evidence="4" type="ORF">FD30_GL001388</name>
</gene>
<proteinExistence type="inferred from homology"/>
<dbReference type="GO" id="GO:0004812">
    <property type="term" value="F:aminoacyl-tRNA ligase activity"/>
    <property type="evidence" value="ECO:0007669"/>
    <property type="project" value="UniProtKB-KW"/>
</dbReference>
<sequence>MKGSFTMDPAAQVTQTLDQMGIAYQLVRHPVATTTAEADHYIEGIAGVRTKTMFLTNQKKTADYLVIMDDQQRLDFHRFQELTGAKRPKMASDDRLATKLGLQPGIVSIFGLLNNADHDVQVYFDQAIMDQDRMSFHPNSNTSTIFVATEDLLRFLKALKYDYQVIDLTGASS</sequence>
<evidence type="ECO:0000256" key="1">
    <source>
        <dbReference type="ARBA" id="ARBA00010201"/>
    </source>
</evidence>
<dbReference type="Pfam" id="PF04073">
    <property type="entry name" value="tRNA_edit"/>
    <property type="match status" value="1"/>
</dbReference>
<comment type="similarity">
    <text evidence="1">Belongs to the PRORSD1 family.</text>
</comment>
<dbReference type="PANTHER" id="PTHR31423">
    <property type="entry name" value="YBAK DOMAIN-CONTAINING PROTEIN"/>
    <property type="match status" value="1"/>
</dbReference>
<evidence type="ECO:0000313" key="4">
    <source>
        <dbReference type="EMBL" id="KRK76451.1"/>
    </source>
</evidence>
<evidence type="ECO:0000256" key="2">
    <source>
        <dbReference type="ARBA" id="ARBA00022917"/>
    </source>
</evidence>
<dbReference type="InterPro" id="IPR040285">
    <property type="entry name" value="ProX/PRXD1"/>
</dbReference>
<evidence type="ECO:0000313" key="5">
    <source>
        <dbReference type="Proteomes" id="UP000051162"/>
    </source>
</evidence>
<dbReference type="CDD" id="cd04335">
    <property type="entry name" value="PrdX_deacylase"/>
    <property type="match status" value="1"/>
</dbReference>
<dbReference type="STRING" id="1423773.FD30_GL001388"/>
<dbReference type="FunFam" id="3.90.960.10:FF:000005">
    <property type="entry name" value="Putative prolyl-tRNA synthetase"/>
    <property type="match status" value="1"/>
</dbReference>
<dbReference type="OrthoDB" id="9798587at2"/>
<dbReference type="PATRIC" id="fig|1423773.3.peg.1423"/>
<dbReference type="InterPro" id="IPR036754">
    <property type="entry name" value="YbaK/aa-tRNA-synt-asso_dom_sf"/>
</dbReference>
<dbReference type="GO" id="GO:0006412">
    <property type="term" value="P:translation"/>
    <property type="evidence" value="ECO:0007669"/>
    <property type="project" value="UniProtKB-KW"/>
</dbReference>
<keyword evidence="4" id="KW-0030">Aminoacyl-tRNA synthetase</keyword>
<name>A0A0R1K5A9_9LACO</name>